<dbReference type="Gene3D" id="2.40.30.10">
    <property type="entry name" value="Translation factors"/>
    <property type="match status" value="1"/>
</dbReference>
<dbReference type="Gene3D" id="3.40.50.620">
    <property type="entry name" value="HUPs"/>
    <property type="match status" value="1"/>
</dbReference>
<dbReference type="CDD" id="cd01998">
    <property type="entry name" value="MnmA_TRMU-like"/>
    <property type="match status" value="1"/>
</dbReference>
<feature type="region of interest" description="Interaction with tRNA" evidence="9">
    <location>
        <begin position="144"/>
        <end position="146"/>
    </location>
</feature>
<feature type="signal peptide" evidence="10">
    <location>
        <begin position="1"/>
        <end position="22"/>
    </location>
</feature>
<dbReference type="InterPro" id="IPR023382">
    <property type="entry name" value="MnmA-like_central_sf"/>
</dbReference>
<feature type="site" description="Interaction with tRNA" evidence="9">
    <location>
        <position position="330"/>
    </location>
</feature>
<comment type="caution">
    <text evidence="9">Lacks conserved residue(s) required for the propagation of feature annotation.</text>
</comment>
<feature type="binding site" evidence="9">
    <location>
        <position position="126"/>
    </location>
    <ligand>
        <name>ATP</name>
        <dbReference type="ChEBI" id="CHEBI:30616"/>
    </ligand>
</feature>
<comment type="catalytic activity">
    <reaction evidence="8 9">
        <text>S-sulfanyl-L-cysteinyl-[protein] + uridine(34) in tRNA + AH2 + ATP = 2-thiouridine(34) in tRNA + L-cysteinyl-[protein] + A + AMP + diphosphate + H(+)</text>
        <dbReference type="Rhea" id="RHEA:47032"/>
        <dbReference type="Rhea" id="RHEA-COMP:10131"/>
        <dbReference type="Rhea" id="RHEA-COMP:11726"/>
        <dbReference type="Rhea" id="RHEA-COMP:11727"/>
        <dbReference type="Rhea" id="RHEA-COMP:11728"/>
        <dbReference type="ChEBI" id="CHEBI:13193"/>
        <dbReference type="ChEBI" id="CHEBI:15378"/>
        <dbReference type="ChEBI" id="CHEBI:17499"/>
        <dbReference type="ChEBI" id="CHEBI:29950"/>
        <dbReference type="ChEBI" id="CHEBI:30616"/>
        <dbReference type="ChEBI" id="CHEBI:33019"/>
        <dbReference type="ChEBI" id="CHEBI:61963"/>
        <dbReference type="ChEBI" id="CHEBI:65315"/>
        <dbReference type="ChEBI" id="CHEBI:87170"/>
        <dbReference type="ChEBI" id="CHEBI:456215"/>
        <dbReference type="EC" id="2.8.1.13"/>
    </reaction>
</comment>
<evidence type="ECO:0000313" key="13">
    <source>
        <dbReference type="EMBL" id="OGH84230.1"/>
    </source>
</evidence>
<evidence type="ECO:0000256" key="9">
    <source>
        <dbReference type="HAMAP-Rule" id="MF_00144"/>
    </source>
</evidence>
<feature type="chain" id="PRO_5009525799" description="tRNA-specific 2-thiouridylase MnmA" evidence="10">
    <location>
        <begin position="23"/>
        <end position="347"/>
    </location>
</feature>
<dbReference type="Pfam" id="PF20258">
    <property type="entry name" value="tRNA_Me_trans_C"/>
    <property type="match status" value="1"/>
</dbReference>
<dbReference type="GO" id="GO:0103016">
    <property type="term" value="F:tRNA-uridine 2-sulfurtransferase activity"/>
    <property type="evidence" value="ECO:0007669"/>
    <property type="project" value="UniProtKB-EC"/>
</dbReference>
<evidence type="ECO:0000256" key="4">
    <source>
        <dbReference type="ARBA" id="ARBA00022741"/>
    </source>
</evidence>
<keyword evidence="1 9" id="KW-0820">tRNA-binding</keyword>
<dbReference type="EC" id="2.8.1.13" evidence="9"/>
<dbReference type="SUPFAM" id="SSF52402">
    <property type="entry name" value="Adenine nucleotide alpha hydrolases-like"/>
    <property type="match status" value="1"/>
</dbReference>
<dbReference type="Pfam" id="PF20259">
    <property type="entry name" value="tRNA_Me_trans_M"/>
    <property type="match status" value="1"/>
</dbReference>
<reference evidence="13 14" key="1">
    <citation type="journal article" date="2016" name="Nat. Commun.">
        <title>Thousands of microbial genomes shed light on interconnected biogeochemical processes in an aquifer system.</title>
        <authorList>
            <person name="Anantharaman K."/>
            <person name="Brown C.T."/>
            <person name="Hug L.A."/>
            <person name="Sharon I."/>
            <person name="Castelle C.J."/>
            <person name="Probst A.J."/>
            <person name="Thomas B.C."/>
            <person name="Singh A."/>
            <person name="Wilkins M.J."/>
            <person name="Karaoz U."/>
            <person name="Brodie E.L."/>
            <person name="Williams K.H."/>
            <person name="Hubbard S.S."/>
            <person name="Banfield J.F."/>
        </authorList>
    </citation>
    <scope>NUCLEOTIDE SEQUENCE [LARGE SCALE GENOMIC DNA]</scope>
</reference>
<dbReference type="PANTHER" id="PTHR11933">
    <property type="entry name" value="TRNA 5-METHYLAMINOMETHYL-2-THIOURIDYLATE -METHYLTRANSFERASE"/>
    <property type="match status" value="1"/>
</dbReference>
<evidence type="ECO:0000256" key="2">
    <source>
        <dbReference type="ARBA" id="ARBA00022679"/>
    </source>
</evidence>
<dbReference type="GO" id="GO:0000049">
    <property type="term" value="F:tRNA binding"/>
    <property type="evidence" value="ECO:0007669"/>
    <property type="project" value="UniProtKB-KW"/>
</dbReference>
<dbReference type="Gene3D" id="2.30.30.280">
    <property type="entry name" value="Adenine nucleotide alpha hydrolases-like domains"/>
    <property type="match status" value="1"/>
</dbReference>
<dbReference type="EMBL" id="MFQR01000036">
    <property type="protein sequence ID" value="OGH84230.1"/>
    <property type="molecule type" value="Genomic_DNA"/>
</dbReference>
<dbReference type="GO" id="GO:0002143">
    <property type="term" value="P:tRNA wobble position uridine thiolation"/>
    <property type="evidence" value="ECO:0007669"/>
    <property type="project" value="TreeGrafter"/>
</dbReference>
<evidence type="ECO:0000259" key="12">
    <source>
        <dbReference type="Pfam" id="PF20259"/>
    </source>
</evidence>
<organism evidence="13 14">
    <name type="scientific">Candidatus Magasanikbacteria bacterium RIFOXYA2_FULL_44_8</name>
    <dbReference type="NCBI Taxonomy" id="1798696"/>
    <lineage>
        <taxon>Bacteria</taxon>
        <taxon>Candidatus Magasanikiibacteriota</taxon>
    </lineage>
</organism>
<feature type="region of interest" description="Interaction with target base in tRNA" evidence="9">
    <location>
        <begin position="97"/>
        <end position="99"/>
    </location>
</feature>
<dbReference type="GO" id="GO:0005524">
    <property type="term" value="F:ATP binding"/>
    <property type="evidence" value="ECO:0007669"/>
    <property type="project" value="UniProtKB-KW"/>
</dbReference>
<evidence type="ECO:0000256" key="8">
    <source>
        <dbReference type="ARBA" id="ARBA00051542"/>
    </source>
</evidence>
<dbReference type="HAMAP" id="MF_00144">
    <property type="entry name" value="tRNA_thiouridyl_MnmA"/>
    <property type="match status" value="1"/>
</dbReference>
<feature type="site" description="Interaction with tRNA" evidence="9">
    <location>
        <position position="127"/>
    </location>
</feature>
<keyword evidence="7" id="KW-1015">Disulfide bond</keyword>
<comment type="subcellular location">
    <subcellularLocation>
        <location evidence="9">Cytoplasm</location>
    </subcellularLocation>
</comment>
<dbReference type="InterPro" id="IPR046885">
    <property type="entry name" value="MnmA-like_C"/>
</dbReference>
<dbReference type="InterPro" id="IPR046884">
    <property type="entry name" value="MnmA-like_central"/>
</dbReference>
<feature type="active site" description="Nucleophile" evidence="9">
    <location>
        <position position="102"/>
    </location>
</feature>
<keyword evidence="2 9" id="KW-0808">Transferase</keyword>
<dbReference type="Pfam" id="PF03054">
    <property type="entry name" value="tRNA_Me_trans"/>
    <property type="match status" value="1"/>
</dbReference>
<keyword evidence="6 9" id="KW-0694">RNA-binding</keyword>
<keyword evidence="3 9" id="KW-0819">tRNA processing</keyword>
<dbReference type="AlphaFoldDB" id="A0A1F6NKE2"/>
<dbReference type="NCBIfam" id="NF001138">
    <property type="entry name" value="PRK00143.1"/>
    <property type="match status" value="1"/>
</dbReference>
<sequence length="347" mass="39104">MRKTKSKILVAMSGGVDSSVAAALLVRAGFDVTGMYAVNYDEPTTDGKNCWRGDYQDALRVAAKLGIKLLRWNFVKEYRRDVLDYMYREYNAGRTPNPDVLCNKFVKFGAWLDRAKKEGYDFIATGHYGQTKNGKLLCAEDNNKDQTYFLHQLSGEQLKCSMFPLGQYTKPQVRALAKKFDLPTAAKEESMGICFVGEVPMKEFLEKKIKHRPGKIVLNGEMVGEHRGLPFYTIGERIGVSGHNQTLLYVVDKNIAKNILIVGDENSPALYKKEITLANVNWISKPKKFPCSCLARLRHRQELQKCTVQKNGKKFLIKFSQPQRAVTPGQFAVLYQKNICLGGGVIA</sequence>
<keyword evidence="9" id="KW-0963">Cytoplasm</keyword>
<evidence type="ECO:0000256" key="1">
    <source>
        <dbReference type="ARBA" id="ARBA00022555"/>
    </source>
</evidence>
<evidence type="ECO:0000256" key="5">
    <source>
        <dbReference type="ARBA" id="ARBA00022840"/>
    </source>
</evidence>
<feature type="binding site" evidence="9">
    <location>
        <begin position="11"/>
        <end position="18"/>
    </location>
    <ligand>
        <name>ATP</name>
        <dbReference type="ChEBI" id="CHEBI:30616"/>
    </ligand>
</feature>
<keyword evidence="5 9" id="KW-0067">ATP-binding</keyword>
<gene>
    <name evidence="9" type="primary">mnmA</name>
    <name evidence="13" type="ORF">A2261_04415</name>
</gene>
<dbReference type="Proteomes" id="UP000177803">
    <property type="component" value="Unassembled WGS sequence"/>
</dbReference>
<dbReference type="NCBIfam" id="TIGR00420">
    <property type="entry name" value="trmU"/>
    <property type="match status" value="1"/>
</dbReference>
<comment type="similarity">
    <text evidence="9">Belongs to the MnmA/TRMU family.</text>
</comment>
<dbReference type="PANTHER" id="PTHR11933:SF5">
    <property type="entry name" value="MITOCHONDRIAL TRNA-SPECIFIC 2-THIOURIDYLASE 1"/>
    <property type="match status" value="1"/>
</dbReference>
<protein>
    <recommendedName>
        <fullName evidence="9">tRNA-specific 2-thiouridylase MnmA</fullName>
        <ecNumber evidence="9">2.8.1.13</ecNumber>
    </recommendedName>
</protein>
<comment type="caution">
    <text evidence="13">The sequence shown here is derived from an EMBL/GenBank/DDBJ whole genome shotgun (WGS) entry which is preliminary data.</text>
</comment>
<keyword evidence="4 9" id="KW-0547">Nucleotide-binding</keyword>
<comment type="function">
    <text evidence="9">Catalyzes the 2-thiolation of uridine at the wobble position (U34) of tRNA, leading to the formation of s(2)U34.</text>
</comment>
<accession>A0A1F6NKE2</accession>
<evidence type="ECO:0000259" key="11">
    <source>
        <dbReference type="Pfam" id="PF20258"/>
    </source>
</evidence>
<evidence type="ECO:0000256" key="6">
    <source>
        <dbReference type="ARBA" id="ARBA00022884"/>
    </source>
</evidence>
<proteinExistence type="inferred from homology"/>
<dbReference type="GO" id="GO:0005737">
    <property type="term" value="C:cytoplasm"/>
    <property type="evidence" value="ECO:0007669"/>
    <property type="project" value="UniProtKB-SubCell"/>
</dbReference>
<feature type="domain" description="tRNA-specific 2-thiouridylase MnmA-like central" evidence="12">
    <location>
        <begin position="202"/>
        <end position="264"/>
    </location>
</feature>
<name>A0A1F6NKE2_9BACT</name>
<keyword evidence="10" id="KW-0732">Signal</keyword>
<evidence type="ECO:0000256" key="7">
    <source>
        <dbReference type="ARBA" id="ARBA00023157"/>
    </source>
</evidence>
<feature type="active site" description="Cysteine persulfide intermediate" evidence="9">
    <location>
        <position position="194"/>
    </location>
</feature>
<evidence type="ECO:0000256" key="10">
    <source>
        <dbReference type="SAM" id="SignalP"/>
    </source>
</evidence>
<dbReference type="InterPro" id="IPR004506">
    <property type="entry name" value="MnmA-like"/>
</dbReference>
<feature type="domain" description="tRNA-specific 2-thiouridylase MnmA-like C-terminal" evidence="11">
    <location>
        <begin position="273"/>
        <end position="346"/>
    </location>
</feature>
<evidence type="ECO:0000313" key="14">
    <source>
        <dbReference type="Proteomes" id="UP000177803"/>
    </source>
</evidence>
<evidence type="ECO:0000256" key="3">
    <source>
        <dbReference type="ARBA" id="ARBA00022694"/>
    </source>
</evidence>
<dbReference type="InterPro" id="IPR014729">
    <property type="entry name" value="Rossmann-like_a/b/a_fold"/>
</dbReference>